<evidence type="ECO:0000313" key="2">
    <source>
        <dbReference type="EMBL" id="MDO9709428.1"/>
    </source>
</evidence>
<comment type="caution">
    <text evidence="2">The sequence shown here is derived from an EMBL/GenBank/DDBJ whole genome shotgun (WGS) entry which is preliminary data.</text>
</comment>
<sequence>MTGCGRRGWAGLLATLVGPGLRPPLALAQASAGVQVEIRSTKETIDRLPASLRLRSDIRPDTSAAAAAMAREVPADRGVPVFLIFTGILAIPFLWQAVLEMIRQQHFGGVVIDTRPSPVSIIHDHAVPPGMVFVVEPGGKVTQYRSQDVTPEFLGKLLHAR</sequence>
<accession>A0ABT9DZX0</accession>
<proteinExistence type="predicted"/>
<protein>
    <submittedName>
        <fullName evidence="2">Uncharacterized protein</fullName>
    </submittedName>
</protein>
<feature type="transmembrane region" description="Helical" evidence="1">
    <location>
        <begin position="79"/>
        <end position="99"/>
    </location>
</feature>
<dbReference type="Proteomes" id="UP001243009">
    <property type="component" value="Unassembled WGS sequence"/>
</dbReference>
<name>A0ABT9DZX0_9PROT</name>
<keyword evidence="1" id="KW-0472">Membrane</keyword>
<keyword evidence="1" id="KW-1133">Transmembrane helix</keyword>
<reference evidence="2 3" key="1">
    <citation type="submission" date="2023-08" db="EMBL/GenBank/DDBJ databases">
        <title>The draft genome sequence of Paracraurococcus sp. LOR1-02.</title>
        <authorList>
            <person name="Kingkaew E."/>
            <person name="Tanasupawat S."/>
        </authorList>
    </citation>
    <scope>NUCLEOTIDE SEQUENCE [LARGE SCALE GENOMIC DNA]</scope>
    <source>
        <strain evidence="2 3">LOR1-02</strain>
    </source>
</reference>
<organism evidence="2 3">
    <name type="scientific">Paracraurococcus lichenis</name>
    <dbReference type="NCBI Taxonomy" id="3064888"/>
    <lineage>
        <taxon>Bacteria</taxon>
        <taxon>Pseudomonadati</taxon>
        <taxon>Pseudomonadota</taxon>
        <taxon>Alphaproteobacteria</taxon>
        <taxon>Acetobacterales</taxon>
        <taxon>Roseomonadaceae</taxon>
        <taxon>Paracraurococcus</taxon>
    </lineage>
</organism>
<evidence type="ECO:0000256" key="1">
    <source>
        <dbReference type="SAM" id="Phobius"/>
    </source>
</evidence>
<keyword evidence="1" id="KW-0812">Transmembrane</keyword>
<keyword evidence="3" id="KW-1185">Reference proteome</keyword>
<gene>
    <name evidence="2" type="ORF">Q7A36_13835</name>
</gene>
<evidence type="ECO:0000313" key="3">
    <source>
        <dbReference type="Proteomes" id="UP001243009"/>
    </source>
</evidence>
<dbReference type="EMBL" id="JAUTWS010000011">
    <property type="protein sequence ID" value="MDO9709428.1"/>
    <property type="molecule type" value="Genomic_DNA"/>
</dbReference>
<dbReference type="RefSeq" id="WP_305104291.1">
    <property type="nucleotide sequence ID" value="NZ_JAUTWS010000011.1"/>
</dbReference>